<feature type="compositionally biased region" description="Polar residues" evidence="2">
    <location>
        <begin position="244"/>
        <end position="258"/>
    </location>
</feature>
<dbReference type="PANTHER" id="PTHR15830">
    <property type="entry name" value="TELOMERE LENGTH REGULATION PROTEIN TEL2 FAMILY MEMBER"/>
    <property type="match status" value="1"/>
</dbReference>
<feature type="region of interest" description="Disordered" evidence="2">
    <location>
        <begin position="172"/>
        <end position="262"/>
    </location>
</feature>
<feature type="compositionally biased region" description="Basic and acidic residues" evidence="2">
    <location>
        <begin position="193"/>
        <end position="204"/>
    </location>
</feature>
<name>A0A6J0CB79_NEOLC</name>
<dbReference type="OrthoDB" id="4033880at2759"/>
<dbReference type="RefSeq" id="XP_015523827.1">
    <property type="nucleotide sequence ID" value="XM_015668341.2"/>
</dbReference>
<accession>A0A6J0CB79</accession>
<dbReference type="SUPFAM" id="SSF48464">
    <property type="entry name" value="ENTH/VHS domain"/>
    <property type="match status" value="1"/>
</dbReference>
<dbReference type="Gene3D" id="1.25.40.720">
    <property type="entry name" value="Telomere length regulation protein 2, C-terminal domain"/>
    <property type="match status" value="2"/>
</dbReference>
<dbReference type="Proteomes" id="UP000829291">
    <property type="component" value="Chromosome 3"/>
</dbReference>
<evidence type="ECO:0000256" key="1">
    <source>
        <dbReference type="ARBA" id="ARBA00006133"/>
    </source>
</evidence>
<evidence type="ECO:0000259" key="3">
    <source>
        <dbReference type="PROSITE" id="PS50942"/>
    </source>
</evidence>
<evidence type="ECO:0000256" key="2">
    <source>
        <dbReference type="SAM" id="MobiDB-lite"/>
    </source>
</evidence>
<dbReference type="PROSITE" id="PS50942">
    <property type="entry name" value="ENTH"/>
    <property type="match status" value="1"/>
</dbReference>
<dbReference type="InterPro" id="IPR051970">
    <property type="entry name" value="TEL2_Regulation"/>
</dbReference>
<keyword evidence="4" id="KW-1185">Reference proteome</keyword>
<dbReference type="InterPro" id="IPR008942">
    <property type="entry name" value="ENTH_VHS"/>
</dbReference>
<feature type="compositionally biased region" description="Polar residues" evidence="2">
    <location>
        <begin position="310"/>
        <end position="320"/>
    </location>
</feature>
<evidence type="ECO:0000313" key="5">
    <source>
        <dbReference type="RefSeq" id="XP_015523827.1"/>
    </source>
</evidence>
<protein>
    <submittedName>
        <fullName evidence="5">Telomere length regulation protein TEL2 homolog isoform X1</fullName>
    </submittedName>
</protein>
<dbReference type="Pfam" id="PF01417">
    <property type="entry name" value="ENTH"/>
    <property type="match status" value="1"/>
</dbReference>
<dbReference type="InterPro" id="IPR019337">
    <property type="entry name" value="Telomere_length_regulation_dom"/>
</dbReference>
<feature type="compositionally biased region" description="Acidic residues" evidence="2">
    <location>
        <begin position="1055"/>
        <end position="1068"/>
    </location>
</feature>
<feature type="region of interest" description="Disordered" evidence="2">
    <location>
        <begin position="274"/>
        <end position="349"/>
    </location>
</feature>
<feature type="compositionally biased region" description="Basic and acidic residues" evidence="2">
    <location>
        <begin position="228"/>
        <end position="243"/>
    </location>
</feature>
<sequence>MMNMWKMRELMDKATNVVMNYTDTEAKVREATNDDAWGPTGAMMQELAQATFTYEQFPEVMSMLWKRMLQENKRNWRRTYKSLLLLNYLVRNGSERVVTSSREHIYDLRSLENYTYIDEFGKDQGINIRHKVRELIDFIQDDDKLRDERKKAKKNKDKYIGMSSEAMGMRFGAGDRWNDSPKWNKPAIDGYNDWDRESKGKGFEDGNNSDDGEREDSDNDTPSSPRRSGREYRDTTETIDRIAKSSQPSTPSGNQSPAKTPRVFKRVDLGAAAHFGKDQSNNSTPVKQSNLMSSPVKEQKNKNDILNDIFDSQSDVVSPNNEDDDDFNPRGNNHTAGQPQSANTDFGDFASAFGGSATKLSNDEGTDEFADFTSAFDAGVNISSSNNQQPQISLLGATIPNIGNPMTGNSSSPLSSSQNITSPAFGTSMIQNSAIGNNLYNSLPPQGLVNQTQSLVNSNNNPASSNTDLLADLGGFSSLPTIPPMGTNMNNANLFGSANSTPINPLDFNSASRPEGINLKHAANRLLETLQRIEEIKSDKELDEIKHKINEYTDFFPGLYTPQKYIGIDTHGIDVDVISYGRILENVIEKFDHNWPLVKNKLDKSVKNLFVVEGCTSLLLNESLSALSEALKETENKEKARIISVILESLIKSDALYSAIVNVSKIHDKTELEKLEIDEGWKNIVQIVISLPNRVANKLNGKLPDVFNSETYANIVYFHFLRSVKFINEGFSKFHIKPDFEYLSILLSKSALILNRASLTELTRIFAEWCIENCNDARCFVEKVLHGLNSQSIEPIAVAFLMQSVSASGICNVFGNLISNSNWKYILTNKIPLLSYYDDEYLPKNLISYLSHCNESDRSLIKLLTQLLKSWSNRSILNHITFEQHIFITKLMILSLKELHDRLTPADRNTILSLMFSGTQAHLEMVQPKLRAIGMITAEIFTEILNKSMSGAELKFEYDEMGEDVVEMTKELRQIKIHYNPSKQARNDAELVVENLEFYEIGDKMLYQLGVKCKILRDLTVKNINENTSPRPVEEPQDTGHGNSAKDDIQPNLIPEDEEDLDSDDDLTPYDMSNDTKISQSKRPAYLRDLRDNLTDPQTNSDPDVFSGSMEICEELILSQLPNDDVSFGIELLEILVTLGEKSYVENFESLKFNSCTAIVTVFPKESAEYLCKQFHAEIGTYSVMQRLLFLEVLQDAAKKLANCKLEDDEPASLTPKTRSEMEKKKAKPISLTVETDRTKKYETLFADDFEISDINEANRVDWEEIVNKRIQSNTRRLTHGTKLPKTAVNKFANVASSFFYPLLYGFGRKGALMCGTPKIYEDQDCILLVNFLKTLSVLMVSANNCYLAPKMGKEILDLSWTLRYHYEGKVRMAVIQNIASVVISTPTHFLTTELFEQIFDARNWLADISQNTFRGDPNASCRSLGINVLSLIDSVIGSSLNKL</sequence>
<dbReference type="FunCoup" id="A0A6J0CB79">
    <property type="interactions" value="501"/>
</dbReference>
<gene>
    <name evidence="5" type="primary">LOC107227250</name>
</gene>
<dbReference type="GO" id="GO:0042162">
    <property type="term" value="F:telomeric DNA binding"/>
    <property type="evidence" value="ECO:0007669"/>
    <property type="project" value="TreeGrafter"/>
</dbReference>
<dbReference type="CDD" id="cd16989">
    <property type="entry name" value="ENTH_EpsinR"/>
    <property type="match status" value="1"/>
</dbReference>
<feature type="region of interest" description="Disordered" evidence="2">
    <location>
        <begin position="1026"/>
        <end position="1082"/>
    </location>
</feature>
<dbReference type="Gene3D" id="1.25.40.90">
    <property type="match status" value="1"/>
</dbReference>
<dbReference type="PANTHER" id="PTHR15830:SF10">
    <property type="entry name" value="TELOMERE LENGTH REGULATION PROTEIN TEL2 HOMOLOG"/>
    <property type="match status" value="1"/>
</dbReference>
<dbReference type="KEGG" id="nlo:107227250"/>
<dbReference type="InParanoid" id="A0A6J0CB79"/>
<dbReference type="InterPro" id="IPR038528">
    <property type="entry name" value="TEL2_C_sf"/>
</dbReference>
<dbReference type="InterPro" id="IPR013809">
    <property type="entry name" value="ENTH"/>
</dbReference>
<dbReference type="FunFam" id="1.25.40.90:FF:000006">
    <property type="entry name" value="Clathrin interactor 1"/>
    <property type="match status" value="1"/>
</dbReference>
<dbReference type="GO" id="GO:0051083">
    <property type="term" value="P:'de novo' cotranslational protein folding"/>
    <property type="evidence" value="ECO:0007669"/>
    <property type="project" value="TreeGrafter"/>
</dbReference>
<dbReference type="Pfam" id="PF10193">
    <property type="entry name" value="Telomere_reg-2"/>
    <property type="match status" value="1"/>
</dbReference>
<proteinExistence type="inferred from homology"/>
<feature type="compositionally biased region" description="Polar residues" evidence="2">
    <location>
        <begin position="1071"/>
        <end position="1082"/>
    </location>
</feature>
<comment type="similarity">
    <text evidence="1">Belongs to the TEL2 family.</text>
</comment>
<reference evidence="5" key="1">
    <citation type="submission" date="2025-08" db="UniProtKB">
        <authorList>
            <consortium name="RefSeq"/>
        </authorList>
    </citation>
    <scope>IDENTIFICATION</scope>
    <source>
        <tissue evidence="5">Thorax and Abdomen</tissue>
    </source>
</reference>
<organism evidence="5">
    <name type="scientific">Neodiprion lecontei</name>
    <name type="common">Redheaded pine sawfly</name>
    <dbReference type="NCBI Taxonomy" id="441921"/>
    <lineage>
        <taxon>Eukaryota</taxon>
        <taxon>Metazoa</taxon>
        <taxon>Ecdysozoa</taxon>
        <taxon>Arthropoda</taxon>
        <taxon>Hexapoda</taxon>
        <taxon>Insecta</taxon>
        <taxon>Pterygota</taxon>
        <taxon>Neoptera</taxon>
        <taxon>Endopterygota</taxon>
        <taxon>Hymenoptera</taxon>
        <taxon>Tenthredinoidea</taxon>
        <taxon>Diprionidae</taxon>
        <taxon>Diprioninae</taxon>
        <taxon>Neodiprion</taxon>
    </lineage>
</organism>
<evidence type="ECO:0000313" key="4">
    <source>
        <dbReference type="Proteomes" id="UP000829291"/>
    </source>
</evidence>
<dbReference type="GO" id="GO:0051879">
    <property type="term" value="F:Hsp90 protein binding"/>
    <property type="evidence" value="ECO:0007669"/>
    <property type="project" value="TreeGrafter"/>
</dbReference>
<feature type="compositionally biased region" description="Polar residues" evidence="2">
    <location>
        <begin position="278"/>
        <end position="293"/>
    </location>
</feature>
<dbReference type="GeneID" id="107227250"/>
<dbReference type="SMART" id="SM00273">
    <property type="entry name" value="ENTH"/>
    <property type="match status" value="1"/>
</dbReference>
<feature type="compositionally biased region" description="Acidic residues" evidence="2">
    <location>
        <begin position="207"/>
        <end position="219"/>
    </location>
</feature>
<dbReference type="GO" id="GO:0005829">
    <property type="term" value="C:cytosol"/>
    <property type="evidence" value="ECO:0007669"/>
    <property type="project" value="TreeGrafter"/>
</dbReference>
<feature type="compositionally biased region" description="Polar residues" evidence="2">
    <location>
        <begin position="330"/>
        <end position="344"/>
    </location>
</feature>
<feature type="domain" description="ENTH" evidence="3">
    <location>
        <begin position="16"/>
        <end position="149"/>
    </location>
</feature>
<dbReference type="CTD" id="42632"/>